<comment type="caution">
    <text evidence="1">The sequence shown here is derived from an EMBL/GenBank/DDBJ whole genome shotgun (WGS) entry which is preliminary data.</text>
</comment>
<accession>A0A1F4W0N1</accession>
<evidence type="ECO:0000313" key="2">
    <source>
        <dbReference type="Proteomes" id="UP000176614"/>
    </source>
</evidence>
<reference evidence="1 2" key="1">
    <citation type="journal article" date="2016" name="Nat. Commun.">
        <title>Thousands of microbial genomes shed light on interconnected biogeochemical processes in an aquifer system.</title>
        <authorList>
            <person name="Anantharaman K."/>
            <person name="Brown C.T."/>
            <person name="Hug L.A."/>
            <person name="Sharon I."/>
            <person name="Castelle C.J."/>
            <person name="Probst A.J."/>
            <person name="Thomas B.C."/>
            <person name="Singh A."/>
            <person name="Wilkins M.J."/>
            <person name="Karaoz U."/>
            <person name="Brodie E.L."/>
            <person name="Williams K.H."/>
            <person name="Hubbard S.S."/>
            <person name="Banfield J.F."/>
        </authorList>
    </citation>
    <scope>NUCLEOTIDE SEQUENCE [LARGE SCALE GENOMIC DNA]</scope>
</reference>
<dbReference type="Proteomes" id="UP000176614">
    <property type="component" value="Unassembled WGS sequence"/>
</dbReference>
<dbReference type="AlphaFoldDB" id="A0A1F4W0N1"/>
<proteinExistence type="predicted"/>
<gene>
    <name evidence="1" type="ORF">A2264_03800</name>
</gene>
<organism evidence="1 2">
    <name type="scientific">candidate division WWE3 bacterium RIFOXYA2_FULL_46_9</name>
    <dbReference type="NCBI Taxonomy" id="1802636"/>
    <lineage>
        <taxon>Bacteria</taxon>
        <taxon>Katanobacteria</taxon>
    </lineage>
</organism>
<evidence type="ECO:0000313" key="1">
    <source>
        <dbReference type="EMBL" id="OGC62976.1"/>
    </source>
</evidence>
<sequence length="800" mass="86011">MATIFYKAGGAFSTLTPQKVVAFSWAPNMSEASAGTDIGTVRTQEFTPNEAGDCEGVFIALSTNGAFAAGTTVTVKLQQYSGGAWGDVAGATVTATQSDILSTHSGYVAGYLMGHYFELGTAAAVTTGASTWRWWIQASASGQVYLRSGYSYGVVLTATTSYSSGDNIVFRDGQVFTIDQSITATTVATGVNTHLVWDSTPAASYTLTVTSLYWSRDLRLEVGDSTNRIPYAQQAIINIANHYFGVNYAVPIQNEISLYGEKPTSYYTTLASNAAASQKIITTTDDMSASWVATDVIDVLGANSLNVGYESPTISSISGTSITTVANLTYLHYADFVVWNFTRASRCGIKLNGTGSMAGGQFHTWKVSGVFVDSGCVMLQCTSYGAIDTTRFTPYEIDTLIMQRTTTLGPNLVSYAAVTAVTTAMTGTHYQYIFMRQGDWGNSKGLTIFNGTIDHIYAGNLGANATFYISYALNSTISNIQSGGSGSGTYDPLLLSNCVNCTFTDMRICGGAGGYRIYGTFILNTFTRCHSDKATSNVSLTVNTIDTVFEDCEWGNKSAGTNNIDITSSTYQRVIVKNCILGSTNDVNNYSGMTLGSYIKIDTNDQVANNHTCYFKYGVTQSTGAGLTDTTCHTADGLAIRYKPENSTNSLNDWQFTIPTGNIQNKTMIVGIWCKIASANYYSGTHQLPRLTIDYDDGTITYVQATETTDWQLLQLPFTPITAYGQITVSLSARTGAITTNAYVYFDDIVVTYPTSHTLDSGSLDYWTDALPMSPPISLGGSTASRQHITLSRYLRASGG</sequence>
<name>A0A1F4W0N1_UNCKA</name>
<dbReference type="EMBL" id="MEVT01000011">
    <property type="protein sequence ID" value="OGC62976.1"/>
    <property type="molecule type" value="Genomic_DNA"/>
</dbReference>
<protein>
    <submittedName>
        <fullName evidence="1">Uncharacterized protein</fullName>
    </submittedName>
</protein>